<name>A0A834TI15_9FABA</name>
<keyword evidence="1" id="KW-1133">Transmembrane helix</keyword>
<organism evidence="2 3">
    <name type="scientific">Senna tora</name>
    <dbReference type="NCBI Taxonomy" id="362788"/>
    <lineage>
        <taxon>Eukaryota</taxon>
        <taxon>Viridiplantae</taxon>
        <taxon>Streptophyta</taxon>
        <taxon>Embryophyta</taxon>
        <taxon>Tracheophyta</taxon>
        <taxon>Spermatophyta</taxon>
        <taxon>Magnoliopsida</taxon>
        <taxon>eudicotyledons</taxon>
        <taxon>Gunneridae</taxon>
        <taxon>Pentapetalae</taxon>
        <taxon>rosids</taxon>
        <taxon>fabids</taxon>
        <taxon>Fabales</taxon>
        <taxon>Fabaceae</taxon>
        <taxon>Caesalpinioideae</taxon>
        <taxon>Cassia clade</taxon>
        <taxon>Senna</taxon>
    </lineage>
</organism>
<evidence type="ECO:0000256" key="1">
    <source>
        <dbReference type="SAM" id="Phobius"/>
    </source>
</evidence>
<dbReference type="Gene3D" id="3.30.460.10">
    <property type="entry name" value="Beta Polymerase, domain 2"/>
    <property type="match status" value="1"/>
</dbReference>
<keyword evidence="3" id="KW-1185">Reference proteome</keyword>
<evidence type="ECO:0000313" key="3">
    <source>
        <dbReference type="Proteomes" id="UP000634136"/>
    </source>
</evidence>
<dbReference type="Proteomes" id="UP000634136">
    <property type="component" value="Unassembled WGS sequence"/>
</dbReference>
<dbReference type="EMBL" id="JAAIUW010000008">
    <property type="protein sequence ID" value="KAF7821521.1"/>
    <property type="molecule type" value="Genomic_DNA"/>
</dbReference>
<protein>
    <submittedName>
        <fullName evidence="2">Nuclear poly(A) polymerase 3 isoform X1</fullName>
    </submittedName>
</protein>
<proteinExistence type="predicted"/>
<gene>
    <name evidence="2" type="ORF">G2W53_026976</name>
</gene>
<dbReference type="InterPro" id="IPR043519">
    <property type="entry name" value="NT_sf"/>
</dbReference>
<dbReference type="OrthoDB" id="1737454at2759"/>
<reference evidence="2" key="1">
    <citation type="submission" date="2020-09" db="EMBL/GenBank/DDBJ databases">
        <title>Genome-Enabled Discovery of Anthraquinone Biosynthesis in Senna tora.</title>
        <authorList>
            <person name="Kang S.-H."/>
            <person name="Pandey R.P."/>
            <person name="Lee C.-M."/>
            <person name="Sim J.-S."/>
            <person name="Jeong J.-T."/>
            <person name="Choi B.-S."/>
            <person name="Jung M."/>
            <person name="Ginzburg D."/>
            <person name="Zhao K."/>
            <person name="Won S.Y."/>
            <person name="Oh T.-J."/>
            <person name="Yu Y."/>
            <person name="Kim N.-H."/>
            <person name="Lee O.R."/>
            <person name="Lee T.-H."/>
            <person name="Bashyal P."/>
            <person name="Kim T.-S."/>
            <person name="Lee W.-H."/>
            <person name="Kawkins C."/>
            <person name="Kim C.-K."/>
            <person name="Kim J.S."/>
            <person name="Ahn B.O."/>
            <person name="Rhee S.Y."/>
            <person name="Sohng J.K."/>
        </authorList>
    </citation>
    <scope>NUCLEOTIDE SEQUENCE</scope>
    <source>
        <tissue evidence="2">Leaf</tissue>
    </source>
</reference>
<keyword evidence="1" id="KW-0472">Membrane</keyword>
<dbReference type="SUPFAM" id="SSF81301">
    <property type="entry name" value="Nucleotidyltransferase"/>
    <property type="match status" value="1"/>
</dbReference>
<evidence type="ECO:0000313" key="2">
    <source>
        <dbReference type="EMBL" id="KAF7821521.1"/>
    </source>
</evidence>
<dbReference type="AlphaFoldDB" id="A0A834TI15"/>
<accession>A0A834TI15</accession>
<sequence>MESSTSKTPDFYSATVLTFGSYGNRVHSQNMELMLCVLIISLLQWLRTFLLTCMKCLKGGLKYPIYIVSSQSKSGIDAFCLDPFFSSMVEDIFGDLHAMLERRPKISNIHCGKSAKVPLTRFKCDGGSFEGLVPSAGWEMRRKFVIQKLK</sequence>
<keyword evidence="1" id="KW-0812">Transmembrane</keyword>
<comment type="caution">
    <text evidence="2">The sequence shown here is derived from an EMBL/GenBank/DDBJ whole genome shotgun (WGS) entry which is preliminary data.</text>
</comment>
<feature type="transmembrane region" description="Helical" evidence="1">
    <location>
        <begin position="31"/>
        <end position="53"/>
    </location>
</feature>